<dbReference type="EMBL" id="AVOT02074975">
    <property type="protein sequence ID" value="MBW0563897.1"/>
    <property type="molecule type" value="Genomic_DNA"/>
</dbReference>
<evidence type="ECO:0000313" key="1">
    <source>
        <dbReference type="EMBL" id="MBW0563897.1"/>
    </source>
</evidence>
<dbReference type="Proteomes" id="UP000765509">
    <property type="component" value="Unassembled WGS sequence"/>
</dbReference>
<comment type="caution">
    <text evidence="1">The sequence shown here is derived from an EMBL/GenBank/DDBJ whole genome shotgun (WGS) entry which is preliminary data.</text>
</comment>
<keyword evidence="2" id="KW-1185">Reference proteome</keyword>
<evidence type="ECO:0000313" key="2">
    <source>
        <dbReference type="Proteomes" id="UP000765509"/>
    </source>
</evidence>
<sequence length="104" mass="11365">MVQSLVYPSNPTKIFWANVIFEAISLVSYNVIASKPYVAPTTNAANPLGHEQGAVEYVASFLSKSKKCAIQLRIEGGGADNEILTKLNKNLEDLMDTVIHLMIV</sequence>
<name>A0A9Q3JLH6_9BASI</name>
<organism evidence="1 2">
    <name type="scientific">Austropuccinia psidii MF-1</name>
    <dbReference type="NCBI Taxonomy" id="1389203"/>
    <lineage>
        <taxon>Eukaryota</taxon>
        <taxon>Fungi</taxon>
        <taxon>Dikarya</taxon>
        <taxon>Basidiomycota</taxon>
        <taxon>Pucciniomycotina</taxon>
        <taxon>Pucciniomycetes</taxon>
        <taxon>Pucciniales</taxon>
        <taxon>Sphaerophragmiaceae</taxon>
        <taxon>Austropuccinia</taxon>
    </lineage>
</organism>
<accession>A0A9Q3JLH6</accession>
<gene>
    <name evidence="1" type="ORF">O181_103612</name>
</gene>
<proteinExistence type="predicted"/>
<protein>
    <submittedName>
        <fullName evidence="1">Uncharacterized protein</fullName>
    </submittedName>
</protein>
<dbReference type="OrthoDB" id="3162621at2759"/>
<reference evidence="1" key="1">
    <citation type="submission" date="2021-03" db="EMBL/GenBank/DDBJ databases">
        <title>Draft genome sequence of rust myrtle Austropuccinia psidii MF-1, a brazilian biotype.</title>
        <authorList>
            <person name="Quecine M.C."/>
            <person name="Pachon D.M.R."/>
            <person name="Bonatelli M.L."/>
            <person name="Correr F.H."/>
            <person name="Franceschini L.M."/>
            <person name="Leite T.F."/>
            <person name="Margarido G.R.A."/>
            <person name="Almeida C.A."/>
            <person name="Ferrarezi J.A."/>
            <person name="Labate C.A."/>
        </authorList>
    </citation>
    <scope>NUCLEOTIDE SEQUENCE</scope>
    <source>
        <strain evidence="1">MF-1</strain>
    </source>
</reference>
<dbReference type="AlphaFoldDB" id="A0A9Q3JLH6"/>